<dbReference type="GO" id="GO:0004016">
    <property type="term" value="F:adenylate cyclase activity"/>
    <property type="evidence" value="ECO:0007669"/>
    <property type="project" value="UniProtKB-UniRule"/>
</dbReference>
<evidence type="ECO:0000256" key="5">
    <source>
        <dbReference type="ARBA" id="ARBA00022840"/>
    </source>
</evidence>
<keyword evidence="6" id="KW-0464">Manganese</keyword>
<dbReference type="PIRSF" id="PIRSF019073">
    <property type="entry name" value="UCP019073"/>
    <property type="match status" value="1"/>
</dbReference>
<dbReference type="OrthoDB" id="85944at2157"/>
<dbReference type="InterPro" id="IPR050338">
    <property type="entry name" value="DisA"/>
</dbReference>
<keyword evidence="3 6" id="KW-0548">Nucleotidyltransferase</keyword>
<keyword evidence="4 6" id="KW-0547">Nucleotide-binding</keyword>
<comment type="function">
    <text evidence="6">Diadenylate cyclase that catalyzes the condensation of 2 ATP molecules into cyclic di-AMP (c-di-AMP). c-di-AMP is a second messenger for intracellular signal transduction involved in the control of important regulatory processes such as osmoregulation.</text>
</comment>
<dbReference type="SUPFAM" id="SSF143597">
    <property type="entry name" value="YojJ-like"/>
    <property type="match status" value="1"/>
</dbReference>
<dbReference type="PROSITE" id="PS51794">
    <property type="entry name" value="DAC"/>
    <property type="match status" value="1"/>
</dbReference>
<comment type="similarity">
    <text evidence="6">Belongs to the adenylate cyclase family. DacZ subfamily.</text>
</comment>
<dbReference type="AlphaFoldDB" id="A0A1I4UB20"/>
<dbReference type="RefSeq" id="WP_091937737.1">
    <property type="nucleotide sequence ID" value="NZ_FOUJ01000006.1"/>
</dbReference>
<dbReference type="FunFam" id="3.40.1700.10:FF:000005">
    <property type="entry name" value="Diadenylate cyclase"/>
    <property type="match status" value="1"/>
</dbReference>
<name>A0A1I4UB20_9EURY</name>
<dbReference type="EMBL" id="FOUJ01000006">
    <property type="protein sequence ID" value="SFM86168.1"/>
    <property type="molecule type" value="Genomic_DNA"/>
</dbReference>
<dbReference type="Proteomes" id="UP000198535">
    <property type="component" value="Unassembled WGS sequence"/>
</dbReference>
<organism evidence="8 9">
    <name type="scientific">Methanolobus profundi</name>
    <dbReference type="NCBI Taxonomy" id="487685"/>
    <lineage>
        <taxon>Archaea</taxon>
        <taxon>Methanobacteriati</taxon>
        <taxon>Methanobacteriota</taxon>
        <taxon>Stenosarchaea group</taxon>
        <taxon>Methanomicrobia</taxon>
        <taxon>Methanosarcinales</taxon>
        <taxon>Methanosarcinaceae</taxon>
        <taxon>Methanolobus</taxon>
    </lineage>
</organism>
<dbReference type="PANTHER" id="PTHR34185">
    <property type="entry name" value="DIADENYLATE CYCLASE"/>
    <property type="match status" value="1"/>
</dbReference>
<evidence type="ECO:0000313" key="8">
    <source>
        <dbReference type="EMBL" id="SFM86168.1"/>
    </source>
</evidence>
<dbReference type="InterPro" id="IPR048546">
    <property type="entry name" value="DacZ_A"/>
</dbReference>
<proteinExistence type="inferred from homology"/>
<dbReference type="Gene3D" id="3.40.1700.10">
    <property type="entry name" value="DNA integrity scanning protein, DisA, N-terminal domain"/>
    <property type="match status" value="1"/>
</dbReference>
<dbReference type="PANTHER" id="PTHR34185:SF1">
    <property type="entry name" value="DIADENYLATE CYCLASE"/>
    <property type="match status" value="1"/>
</dbReference>
<gene>
    <name evidence="6" type="primary">dacZ</name>
    <name evidence="8" type="ORF">SAMN04488696_2673</name>
</gene>
<accession>A0A1I4UB20</accession>
<sequence length="290" mass="32308">MDSTEVVVNTAIRLAEELRSKAIIIAGELNSNIIETSIPVYFASRKQKNLIDHLVASSRTKEERSKETLDRIHQQATGMIEHVENASAIEFIMDEVEEGTIIGMIESKDSYAIVVHDLSDNQMVRTLKECEERISAEMLRVIMKVAFDISNTGREGKQIGTAFIVGDVEEVMMRSHQMILNPYTGQEDEDKNILDKKNWESVKEFAQLDGVFVISEEGMIEAAGRYLDVDARDISVEKGLGGRHVSAAAITRDTVSIAITVSESGGVIHIYMDGKELLHIESAQRAIRLN</sequence>
<protein>
    <recommendedName>
        <fullName evidence="6">Diadenylate cyclase</fullName>
        <shortName evidence="6">DAC</shortName>
        <ecNumber evidence="6">2.7.7.85</ecNumber>
    </recommendedName>
    <alternativeName>
        <fullName evidence="6">Cyclic-di-AMP synthase</fullName>
        <shortName evidence="6">c-di-AMP synthase</shortName>
    </alternativeName>
</protein>
<keyword evidence="2 6" id="KW-0808">Transferase</keyword>
<evidence type="ECO:0000259" key="7">
    <source>
        <dbReference type="PROSITE" id="PS51794"/>
    </source>
</evidence>
<feature type="domain" description="DAC" evidence="7">
    <location>
        <begin position="127"/>
        <end position="282"/>
    </location>
</feature>
<keyword evidence="5 6" id="KW-0067">ATP-binding</keyword>
<comment type="catalytic activity">
    <reaction evidence="1 6">
        <text>2 ATP = 3',3'-c-di-AMP + 2 diphosphate</text>
        <dbReference type="Rhea" id="RHEA:35655"/>
        <dbReference type="ChEBI" id="CHEBI:30616"/>
        <dbReference type="ChEBI" id="CHEBI:33019"/>
        <dbReference type="ChEBI" id="CHEBI:71500"/>
        <dbReference type="EC" id="2.7.7.85"/>
    </reaction>
</comment>
<comment type="cofactor">
    <cofactor evidence="6">
        <name>Mn(2+)</name>
        <dbReference type="ChEBI" id="CHEBI:29035"/>
    </cofactor>
</comment>
<dbReference type="InterPro" id="IPR003390">
    <property type="entry name" value="DNA_integrity_scan_DisA_N"/>
</dbReference>
<dbReference type="Pfam" id="PF21754">
    <property type="entry name" value="DacZ_A"/>
    <property type="match status" value="1"/>
</dbReference>
<dbReference type="Pfam" id="PF02457">
    <property type="entry name" value="DAC"/>
    <property type="match status" value="1"/>
</dbReference>
<evidence type="ECO:0000256" key="6">
    <source>
        <dbReference type="HAMAP-Rule" id="MF_00840"/>
    </source>
</evidence>
<dbReference type="STRING" id="487685.SAMN04488696_2673"/>
<evidence type="ECO:0000256" key="1">
    <source>
        <dbReference type="ARBA" id="ARBA00000877"/>
    </source>
</evidence>
<dbReference type="EC" id="2.7.7.85" evidence="6"/>
<evidence type="ECO:0000313" key="9">
    <source>
        <dbReference type="Proteomes" id="UP000198535"/>
    </source>
</evidence>
<dbReference type="GO" id="GO:0106408">
    <property type="term" value="F:diadenylate cyclase activity"/>
    <property type="evidence" value="ECO:0007669"/>
    <property type="project" value="UniProtKB-EC"/>
</dbReference>
<evidence type="ECO:0000256" key="2">
    <source>
        <dbReference type="ARBA" id="ARBA00022679"/>
    </source>
</evidence>
<evidence type="ECO:0000256" key="4">
    <source>
        <dbReference type="ARBA" id="ARBA00022741"/>
    </source>
</evidence>
<evidence type="ECO:0000256" key="3">
    <source>
        <dbReference type="ARBA" id="ARBA00022695"/>
    </source>
</evidence>
<keyword evidence="9" id="KW-1185">Reference proteome</keyword>
<dbReference type="GO" id="GO:0030145">
    <property type="term" value="F:manganese ion binding"/>
    <property type="evidence" value="ECO:0007669"/>
    <property type="project" value="UniProtKB-UniRule"/>
</dbReference>
<reference evidence="9" key="1">
    <citation type="submission" date="2016-10" db="EMBL/GenBank/DDBJ databases">
        <authorList>
            <person name="Varghese N."/>
            <person name="Submissions S."/>
        </authorList>
    </citation>
    <scope>NUCLEOTIDE SEQUENCE [LARGE SCALE GENOMIC DNA]</scope>
    <source>
        <strain evidence="9">Mob M</strain>
    </source>
</reference>
<dbReference type="GO" id="GO:0005524">
    <property type="term" value="F:ATP binding"/>
    <property type="evidence" value="ECO:0007669"/>
    <property type="project" value="UniProtKB-UniRule"/>
</dbReference>
<dbReference type="HAMAP" id="MF_00840">
    <property type="entry name" value="DacZ"/>
    <property type="match status" value="1"/>
</dbReference>
<dbReference type="InterPro" id="IPR014499">
    <property type="entry name" value="DAC_DacZ"/>
</dbReference>
<dbReference type="InterPro" id="IPR036888">
    <property type="entry name" value="DNA_integrity_DisA_N_sf"/>
</dbReference>